<proteinExistence type="predicted"/>
<dbReference type="Gene3D" id="2.60.40.3110">
    <property type="match status" value="1"/>
</dbReference>
<feature type="chain" id="PRO_5004209858" evidence="1">
    <location>
        <begin position="23"/>
        <end position="778"/>
    </location>
</feature>
<dbReference type="GO" id="GO:0009279">
    <property type="term" value="C:cell outer membrane"/>
    <property type="evidence" value="ECO:0007669"/>
    <property type="project" value="TreeGrafter"/>
</dbReference>
<organism evidence="2 3">
    <name type="scientific">Anaeromyxobacter dehalogenans (strain 2CP-C)</name>
    <dbReference type="NCBI Taxonomy" id="290397"/>
    <lineage>
        <taxon>Bacteria</taxon>
        <taxon>Pseudomonadati</taxon>
        <taxon>Myxococcota</taxon>
        <taxon>Myxococcia</taxon>
        <taxon>Myxococcales</taxon>
        <taxon>Cystobacterineae</taxon>
        <taxon>Anaeromyxobacteraceae</taxon>
        <taxon>Anaeromyxobacter</taxon>
    </lineage>
</organism>
<dbReference type="Proteomes" id="UP000001935">
    <property type="component" value="Chromosome"/>
</dbReference>
<evidence type="ECO:0000313" key="3">
    <source>
        <dbReference type="Proteomes" id="UP000001935"/>
    </source>
</evidence>
<dbReference type="Gene3D" id="2.60.40.2610">
    <property type="entry name" value="Outer membrane usher protein FimD, plug domain"/>
    <property type="match status" value="1"/>
</dbReference>
<dbReference type="EMBL" id="CP000251">
    <property type="protein sequence ID" value="ABC83365.1"/>
    <property type="molecule type" value="Genomic_DNA"/>
</dbReference>
<keyword evidence="1" id="KW-0732">Signal</keyword>
<reference evidence="2" key="1">
    <citation type="submission" date="2006-01" db="EMBL/GenBank/DDBJ databases">
        <title>Complete sequence of Anaeromyxobacter dehalogenans 2CP-C.</title>
        <authorList>
            <consortium name="US DOE Joint Genome Institute"/>
            <person name="Copeland A."/>
            <person name="Lucas S."/>
            <person name="Lapidus A."/>
            <person name="Barry K."/>
            <person name="Detter J.C."/>
            <person name="Glavina T."/>
            <person name="Hammon N."/>
            <person name="Israni S."/>
            <person name="Pitluck S."/>
            <person name="Brettin T."/>
            <person name="Bruce D."/>
            <person name="Han C."/>
            <person name="Tapia R."/>
            <person name="Gilna P."/>
            <person name="Kiss H."/>
            <person name="Schmutz J."/>
            <person name="Larimer F."/>
            <person name="Land M."/>
            <person name="Kyrpides N."/>
            <person name="Anderson I."/>
            <person name="Sanford R.A."/>
            <person name="Ritalahti K.M."/>
            <person name="Thomas H.S."/>
            <person name="Kirby J.R."/>
            <person name="Zhulin I.B."/>
            <person name="Loeffler F.E."/>
            <person name="Richardson P."/>
        </authorList>
    </citation>
    <scope>NUCLEOTIDE SEQUENCE</scope>
    <source>
        <strain evidence="2">2CP-C</strain>
    </source>
</reference>
<feature type="signal peptide" evidence="1">
    <location>
        <begin position="1"/>
        <end position="22"/>
    </location>
</feature>
<dbReference type="GO" id="GO:0015473">
    <property type="term" value="F:fimbrial usher porin activity"/>
    <property type="evidence" value="ECO:0007669"/>
    <property type="project" value="InterPro"/>
</dbReference>
<dbReference type="InterPro" id="IPR000015">
    <property type="entry name" value="Fimb_usher"/>
</dbReference>
<protein>
    <submittedName>
        <fullName evidence="2">Fimbrial biogenesis outer membrane usher protein</fullName>
    </submittedName>
</protein>
<name>Q2IFK7_ANADE</name>
<dbReference type="RefSeq" id="WP_011422647.1">
    <property type="nucleotide sequence ID" value="NC_007760.1"/>
</dbReference>
<dbReference type="HOGENOM" id="CLU_009120_6_0_7"/>
<dbReference type="PANTHER" id="PTHR30451:SF5">
    <property type="entry name" value="SLR0019 PROTEIN"/>
    <property type="match status" value="1"/>
</dbReference>
<accession>Q2IFK7</accession>
<dbReference type="STRING" id="290397.Adeh_3599"/>
<dbReference type="Pfam" id="PF00577">
    <property type="entry name" value="Usher"/>
    <property type="match status" value="1"/>
</dbReference>
<dbReference type="InterPro" id="IPR042186">
    <property type="entry name" value="FimD_plug_dom"/>
</dbReference>
<sequence>MTAARTLALALAAFAAAAGARAQPSSDVDPVPAAPAAGPRPAFLLPIVNDAEGEPVLVVLDDGDAWVAPADLERLGVAAGDGARRSANGRELVSLRSLAPRLEFEVDEAALTLRLTAGPALLGRKALDLDTLRRPAGLELRESPGAFLNYSARGTTGRELTGFGEAGVSFSRHLALGSASVDPDGRVIRGLTALTREEPGPMIRFTLGDAIVPAQPLGGAPILGGLGISREPALDPYRRTTPLPQVSAFASSPSTVEVWVNGALVRTMQVAPGTYDLSNLPVTTGQNDVRVVVRDAFGRTEEVDASRYQAQGLLAKGFHAFSWYAGPQRRAFGLESWNYGRPMLLGSHRLGVTDWFTAGARLEASPDLASGGLSAVVGLPVGELQLGGAASGHAGALGGAALAGWRLGLRRAWLGLDHTWTSRCYLTTTSGALLPRMLWRSGANVSWSPVGWLTGQLGASTTRYADGSARSAADFTAYVRMARGVHLQLGTGVSGAGGTAQWTATAGLAITGLRATTLDAGTRVQDGEARTGAGIQRPLPLGEGYGYRVRTDRWAGQTDVSALGQAQSSFGRYELTWDRTRFGEVGTATASGALVLMDGRVFAARPVEGSYAVVRVPGVPGVHAYLNNQPVGRTGRGGDLLVPGLLPYGGNRLSIADADVPIDHSVGATERVVGPPRRGGAVVVFDVERLRAVQGRVRMPGHDAVPAYGTVVVLASRRVFSSPVGGQGEFWLDGLPAGTHRAHVLWHGQTCTFAIEVPAGAPPLLDVGQVTCALLASR</sequence>
<dbReference type="AlphaFoldDB" id="Q2IFK7"/>
<dbReference type="PANTHER" id="PTHR30451">
    <property type="entry name" value="OUTER MEMBRANE USHER PROTEIN"/>
    <property type="match status" value="1"/>
</dbReference>
<dbReference type="KEGG" id="ade:Adeh_3599"/>
<evidence type="ECO:0000256" key="1">
    <source>
        <dbReference type="SAM" id="SignalP"/>
    </source>
</evidence>
<dbReference type="eggNOG" id="COG3188">
    <property type="taxonomic scope" value="Bacteria"/>
</dbReference>
<evidence type="ECO:0000313" key="2">
    <source>
        <dbReference type="EMBL" id="ABC83365.1"/>
    </source>
</evidence>
<dbReference type="OrthoDB" id="5404948at2"/>
<dbReference type="GO" id="GO:0009297">
    <property type="term" value="P:pilus assembly"/>
    <property type="evidence" value="ECO:0007669"/>
    <property type="project" value="InterPro"/>
</dbReference>
<gene>
    <name evidence="2" type="ordered locus">Adeh_3599</name>
</gene>